<dbReference type="EC" id="6.1.1.19" evidence="9"/>
<keyword evidence="15" id="KW-1185">Reference proteome</keyword>
<dbReference type="SMART" id="SM00836">
    <property type="entry name" value="DALR_1"/>
    <property type="match status" value="1"/>
</dbReference>
<dbReference type="PANTHER" id="PTHR11956:SF5">
    <property type="entry name" value="ARGININE--TRNA LIGASE, CYTOPLASMIC"/>
    <property type="match status" value="1"/>
</dbReference>
<evidence type="ECO:0000256" key="5">
    <source>
        <dbReference type="ARBA" id="ARBA00022840"/>
    </source>
</evidence>
<dbReference type="InterPro" id="IPR001412">
    <property type="entry name" value="aa-tRNA-synth_I_CS"/>
</dbReference>
<evidence type="ECO:0000259" key="12">
    <source>
        <dbReference type="SMART" id="SM00836"/>
    </source>
</evidence>
<sequence>MNLRNFLDQSFSKALVAAGAPEGTSGMVRPSAKANFGDYQSNGVMPVAKKLGMNPRDFAQKVIDQVELDGIADKLEIAGPGFINITLNPQWVAEQLSAFDDRCGAEKQNPQTIAVDYSAPNVAKEMHVGHLRSTIIGDAVVRVLEFLGHKVVRCNHIGDWGTQFGMLIAHLEELMRDNPDVMQSELSDLEEFYRESKQKYDSDEAFALRARGYVVKLQGGDPWCNDMWRKLVDVTMDQNQKTYDRLNVTLSKDNTMGESMYNDMLPGVVEELKAKGLAEESEGAMVVFLDEFKNKDGERMGVIIQKKDGGFLYTTTDIACAKYRHEQLNADRVLYFIDSRQAQHLQQAWTILRKAEVIPEAMSLEHHAFGMMLGKDGRPFKTRSGGVVKLSDLLDESKERAAALIEEKSTELTEEQKQAVIDAVSIGAVKYADLSKNRTTDYIFEWDNMLSFEGNTAPYLQYAYTRVASVFRKAEVDMTSFEGEVAISEAAERTLAIKLMQFSEIVDSVAKEGTPHVLCSYLYELSGNFMTFYEACPINKDGVAEDVRASRLALSKLVANTLKTGLDLLGIKVVDRM</sequence>
<dbReference type="InterPro" id="IPR001278">
    <property type="entry name" value="Arg-tRNA-ligase"/>
</dbReference>
<evidence type="ECO:0000259" key="13">
    <source>
        <dbReference type="SMART" id="SM01016"/>
    </source>
</evidence>
<comment type="caution">
    <text evidence="14">The sequence shown here is derived from an EMBL/GenBank/DDBJ whole genome shotgun (WGS) entry which is preliminary data.</text>
</comment>
<dbReference type="SUPFAM" id="SSF47323">
    <property type="entry name" value="Anticodon-binding domain of a subclass of class I aminoacyl-tRNA synthetases"/>
    <property type="match status" value="1"/>
</dbReference>
<feature type="domain" description="DALR anticodon binding" evidence="12">
    <location>
        <begin position="460"/>
        <end position="577"/>
    </location>
</feature>
<name>A0ABP7M3D5_9GAMM</name>
<dbReference type="PROSITE" id="PS00178">
    <property type="entry name" value="AA_TRNA_LIGASE_I"/>
    <property type="match status" value="1"/>
</dbReference>
<dbReference type="InterPro" id="IPR014729">
    <property type="entry name" value="Rossmann-like_a/b/a_fold"/>
</dbReference>
<dbReference type="HAMAP" id="MF_00123">
    <property type="entry name" value="Arg_tRNA_synth"/>
    <property type="match status" value="1"/>
</dbReference>
<dbReference type="NCBIfam" id="TIGR00456">
    <property type="entry name" value="argS"/>
    <property type="match status" value="1"/>
</dbReference>
<dbReference type="Pfam" id="PF03485">
    <property type="entry name" value="Arg_tRNA_synt_N"/>
    <property type="match status" value="1"/>
</dbReference>
<comment type="subcellular location">
    <subcellularLocation>
        <location evidence="9">Cytoplasm</location>
    </subcellularLocation>
</comment>
<dbReference type="InterPro" id="IPR036695">
    <property type="entry name" value="Arg-tRNA-synth_N_sf"/>
</dbReference>
<dbReference type="GO" id="GO:0016874">
    <property type="term" value="F:ligase activity"/>
    <property type="evidence" value="ECO:0007669"/>
    <property type="project" value="UniProtKB-KW"/>
</dbReference>
<keyword evidence="4 9" id="KW-0547">Nucleotide-binding</keyword>
<comment type="similarity">
    <text evidence="1 9 10">Belongs to the class-I aminoacyl-tRNA synthetase family.</text>
</comment>
<comment type="subunit">
    <text evidence="9">Monomer.</text>
</comment>
<dbReference type="Gene3D" id="3.40.50.620">
    <property type="entry name" value="HUPs"/>
    <property type="match status" value="1"/>
</dbReference>
<evidence type="ECO:0000313" key="15">
    <source>
        <dbReference type="Proteomes" id="UP001501565"/>
    </source>
</evidence>
<keyword evidence="7 9" id="KW-0030">Aminoacyl-tRNA synthetase</keyword>
<accession>A0ABP7M3D5</accession>
<keyword evidence="11" id="KW-0175">Coiled coil</keyword>
<reference evidence="15" key="1">
    <citation type="journal article" date="2019" name="Int. J. Syst. Evol. Microbiol.">
        <title>The Global Catalogue of Microorganisms (GCM) 10K type strain sequencing project: providing services to taxonomists for standard genome sequencing and annotation.</title>
        <authorList>
            <consortium name="The Broad Institute Genomics Platform"/>
            <consortium name="The Broad Institute Genome Sequencing Center for Infectious Disease"/>
            <person name="Wu L."/>
            <person name="Ma J."/>
        </authorList>
    </citation>
    <scope>NUCLEOTIDE SEQUENCE [LARGE SCALE GENOMIC DNA]</scope>
    <source>
        <strain evidence="15">JCM 17551</strain>
    </source>
</reference>
<keyword evidence="5 9" id="KW-0067">ATP-binding</keyword>
<organism evidence="14 15">
    <name type="scientific">Litoribacillus peritrichatus</name>
    <dbReference type="NCBI Taxonomy" id="718191"/>
    <lineage>
        <taxon>Bacteria</taxon>
        <taxon>Pseudomonadati</taxon>
        <taxon>Pseudomonadota</taxon>
        <taxon>Gammaproteobacteria</taxon>
        <taxon>Oceanospirillales</taxon>
        <taxon>Oceanospirillaceae</taxon>
        <taxon>Litoribacillus</taxon>
    </lineage>
</organism>
<dbReference type="CDD" id="cd07956">
    <property type="entry name" value="Anticodon_Ia_Arg"/>
    <property type="match status" value="1"/>
</dbReference>
<dbReference type="RefSeq" id="WP_344795129.1">
    <property type="nucleotide sequence ID" value="NZ_BAABBN010000004.1"/>
</dbReference>
<dbReference type="Pfam" id="PF00750">
    <property type="entry name" value="tRNA-synt_1d"/>
    <property type="match status" value="1"/>
</dbReference>
<keyword evidence="6 9" id="KW-0648">Protein biosynthesis</keyword>
<dbReference type="Pfam" id="PF05746">
    <property type="entry name" value="DALR_1"/>
    <property type="match status" value="1"/>
</dbReference>
<evidence type="ECO:0000256" key="11">
    <source>
        <dbReference type="SAM" id="Coils"/>
    </source>
</evidence>
<dbReference type="PRINTS" id="PR01038">
    <property type="entry name" value="TRNASYNTHARG"/>
</dbReference>
<keyword evidence="2 9" id="KW-0963">Cytoplasm</keyword>
<evidence type="ECO:0000256" key="3">
    <source>
        <dbReference type="ARBA" id="ARBA00022598"/>
    </source>
</evidence>
<evidence type="ECO:0000256" key="8">
    <source>
        <dbReference type="ARBA" id="ARBA00049339"/>
    </source>
</evidence>
<evidence type="ECO:0000256" key="7">
    <source>
        <dbReference type="ARBA" id="ARBA00023146"/>
    </source>
</evidence>
<evidence type="ECO:0000256" key="2">
    <source>
        <dbReference type="ARBA" id="ARBA00022490"/>
    </source>
</evidence>
<evidence type="ECO:0000256" key="9">
    <source>
        <dbReference type="HAMAP-Rule" id="MF_00123"/>
    </source>
</evidence>
<evidence type="ECO:0000256" key="1">
    <source>
        <dbReference type="ARBA" id="ARBA00005594"/>
    </source>
</evidence>
<dbReference type="SUPFAM" id="SSF52374">
    <property type="entry name" value="Nucleotidylyl transferase"/>
    <property type="match status" value="1"/>
</dbReference>
<dbReference type="Gene3D" id="1.10.730.10">
    <property type="entry name" value="Isoleucyl-tRNA Synthetase, Domain 1"/>
    <property type="match status" value="1"/>
</dbReference>
<dbReference type="InterPro" id="IPR009080">
    <property type="entry name" value="tRNAsynth_Ia_anticodon-bd"/>
</dbReference>
<dbReference type="EMBL" id="BAABBN010000004">
    <property type="protein sequence ID" value="GAA3913269.1"/>
    <property type="molecule type" value="Genomic_DNA"/>
</dbReference>
<evidence type="ECO:0000313" key="14">
    <source>
        <dbReference type="EMBL" id="GAA3913269.1"/>
    </source>
</evidence>
<feature type="coiled-coil region" evidence="11">
    <location>
        <begin position="387"/>
        <end position="418"/>
    </location>
</feature>
<protein>
    <recommendedName>
        <fullName evidence="9">Arginine--tRNA ligase</fullName>
        <ecNumber evidence="9">6.1.1.19</ecNumber>
    </recommendedName>
    <alternativeName>
        <fullName evidence="9">Arginyl-tRNA synthetase</fullName>
        <shortName evidence="9">ArgRS</shortName>
    </alternativeName>
</protein>
<feature type="short sequence motif" description="'HIGH' region" evidence="9">
    <location>
        <begin position="120"/>
        <end position="130"/>
    </location>
</feature>
<dbReference type="Proteomes" id="UP001501565">
    <property type="component" value="Unassembled WGS sequence"/>
</dbReference>
<dbReference type="SUPFAM" id="SSF55190">
    <property type="entry name" value="Arginyl-tRNA synthetase (ArgRS), N-terminal 'additional' domain"/>
    <property type="match status" value="1"/>
</dbReference>
<keyword evidence="3 9" id="KW-0436">Ligase</keyword>
<dbReference type="InterPro" id="IPR035684">
    <property type="entry name" value="ArgRS_core"/>
</dbReference>
<proteinExistence type="inferred from homology"/>
<gene>
    <name evidence="9 14" type="primary">argS</name>
    <name evidence="14" type="ORF">GCM10022277_04900</name>
</gene>
<evidence type="ECO:0000256" key="6">
    <source>
        <dbReference type="ARBA" id="ARBA00022917"/>
    </source>
</evidence>
<dbReference type="InterPro" id="IPR008909">
    <property type="entry name" value="DALR_anticod-bd"/>
</dbReference>
<dbReference type="PANTHER" id="PTHR11956">
    <property type="entry name" value="ARGINYL-TRNA SYNTHETASE"/>
    <property type="match status" value="1"/>
</dbReference>
<dbReference type="Gene3D" id="3.30.1360.70">
    <property type="entry name" value="Arginyl tRNA synthetase N-terminal domain"/>
    <property type="match status" value="1"/>
</dbReference>
<comment type="catalytic activity">
    <reaction evidence="8 9">
        <text>tRNA(Arg) + L-arginine + ATP = L-arginyl-tRNA(Arg) + AMP + diphosphate</text>
        <dbReference type="Rhea" id="RHEA:20301"/>
        <dbReference type="Rhea" id="RHEA-COMP:9658"/>
        <dbReference type="Rhea" id="RHEA-COMP:9673"/>
        <dbReference type="ChEBI" id="CHEBI:30616"/>
        <dbReference type="ChEBI" id="CHEBI:32682"/>
        <dbReference type="ChEBI" id="CHEBI:33019"/>
        <dbReference type="ChEBI" id="CHEBI:78442"/>
        <dbReference type="ChEBI" id="CHEBI:78513"/>
        <dbReference type="ChEBI" id="CHEBI:456215"/>
        <dbReference type="EC" id="6.1.1.19"/>
    </reaction>
</comment>
<dbReference type="InterPro" id="IPR005148">
    <property type="entry name" value="Arg-tRNA-synth_N"/>
</dbReference>
<evidence type="ECO:0000256" key="10">
    <source>
        <dbReference type="RuleBase" id="RU363038"/>
    </source>
</evidence>
<dbReference type="CDD" id="cd00671">
    <property type="entry name" value="ArgRS_core"/>
    <property type="match status" value="1"/>
</dbReference>
<feature type="domain" description="Arginyl tRNA synthetase N-terminal" evidence="13">
    <location>
        <begin position="1"/>
        <end position="87"/>
    </location>
</feature>
<evidence type="ECO:0000256" key="4">
    <source>
        <dbReference type="ARBA" id="ARBA00022741"/>
    </source>
</evidence>
<dbReference type="SMART" id="SM01016">
    <property type="entry name" value="Arg_tRNA_synt_N"/>
    <property type="match status" value="1"/>
</dbReference>